<evidence type="ECO:0000256" key="5">
    <source>
        <dbReference type="ARBA" id="ARBA00023098"/>
    </source>
</evidence>
<comment type="similarity">
    <text evidence="7">Belongs to the transferase hexapeptide repeat family. LpxD subfamily.</text>
</comment>
<feature type="active site" description="Proton acceptor" evidence="7">
    <location>
        <position position="239"/>
    </location>
</feature>
<comment type="subunit">
    <text evidence="7">Homotrimer.</text>
</comment>
<dbReference type="PANTHER" id="PTHR43378">
    <property type="entry name" value="UDP-3-O-ACYLGLUCOSAMINE N-ACYLTRANSFERASE"/>
    <property type="match status" value="1"/>
</dbReference>
<proteinExistence type="inferred from homology"/>
<dbReference type="KEGG" id="cate:C2869_17720"/>
<keyword evidence="6 7" id="KW-0012">Acyltransferase</keyword>
<keyword evidence="10" id="KW-1185">Reference proteome</keyword>
<keyword evidence="2 7" id="KW-0441">Lipid A biosynthesis</keyword>
<dbReference type="InterPro" id="IPR001451">
    <property type="entry name" value="Hexapep"/>
</dbReference>
<keyword evidence="4 7" id="KW-0677">Repeat</keyword>
<evidence type="ECO:0000256" key="2">
    <source>
        <dbReference type="ARBA" id="ARBA00022556"/>
    </source>
</evidence>
<dbReference type="AlphaFoldDB" id="A0A2S0VVE2"/>
<dbReference type="Proteomes" id="UP000244441">
    <property type="component" value="Chromosome"/>
</dbReference>
<dbReference type="NCBIfam" id="NF002060">
    <property type="entry name" value="PRK00892.1"/>
    <property type="match status" value="1"/>
</dbReference>
<protein>
    <recommendedName>
        <fullName evidence="7">UDP-3-O-acylglucosamine N-acyltransferase</fullName>
        <ecNumber evidence="7">2.3.1.191</ecNumber>
    </recommendedName>
</protein>
<dbReference type="InterPro" id="IPR020573">
    <property type="entry name" value="UDP_GlcNAc_AcTrfase_non-rep"/>
</dbReference>
<dbReference type="Pfam" id="PF04613">
    <property type="entry name" value="LpxD"/>
    <property type="match status" value="1"/>
</dbReference>
<dbReference type="HAMAP" id="MF_00523">
    <property type="entry name" value="LpxD"/>
    <property type="match status" value="1"/>
</dbReference>
<comment type="pathway">
    <text evidence="7">Bacterial outer membrane biogenesis; LPS lipid A biosynthesis.</text>
</comment>
<evidence type="ECO:0000256" key="7">
    <source>
        <dbReference type="HAMAP-Rule" id="MF_00523"/>
    </source>
</evidence>
<evidence type="ECO:0000256" key="1">
    <source>
        <dbReference type="ARBA" id="ARBA00022516"/>
    </source>
</evidence>
<dbReference type="InterPro" id="IPR011004">
    <property type="entry name" value="Trimer_LpxA-like_sf"/>
</dbReference>
<dbReference type="InterPro" id="IPR007691">
    <property type="entry name" value="LpxD"/>
</dbReference>
<reference evidence="9 10" key="1">
    <citation type="submission" date="2018-01" db="EMBL/GenBank/DDBJ databases">
        <title>Genome sequence of a Cantenovulum-like bacteria.</title>
        <authorList>
            <person name="Tan W.R."/>
            <person name="Lau N.-S."/>
            <person name="Go F."/>
            <person name="Amirul A.-A.A."/>
        </authorList>
    </citation>
    <scope>NUCLEOTIDE SEQUENCE [LARGE SCALE GENOMIC DNA]</scope>
    <source>
        <strain evidence="9 10">CCB-QB4</strain>
    </source>
</reference>
<dbReference type="UniPathway" id="UPA00973"/>
<name>A0A2S0VVE2_9ALTE</name>
<organism evidence="9 10">
    <name type="scientific">Saccharobesus litoralis</name>
    <dbReference type="NCBI Taxonomy" id="2172099"/>
    <lineage>
        <taxon>Bacteria</taxon>
        <taxon>Pseudomonadati</taxon>
        <taxon>Pseudomonadota</taxon>
        <taxon>Gammaproteobacteria</taxon>
        <taxon>Alteromonadales</taxon>
        <taxon>Alteromonadaceae</taxon>
        <taxon>Saccharobesus</taxon>
    </lineage>
</organism>
<dbReference type="SUPFAM" id="SSF51161">
    <property type="entry name" value="Trimeric LpxA-like enzymes"/>
    <property type="match status" value="1"/>
</dbReference>
<dbReference type="GO" id="GO:0016020">
    <property type="term" value="C:membrane"/>
    <property type="evidence" value="ECO:0007669"/>
    <property type="project" value="GOC"/>
</dbReference>
<evidence type="ECO:0000256" key="4">
    <source>
        <dbReference type="ARBA" id="ARBA00022737"/>
    </source>
</evidence>
<dbReference type="EMBL" id="CP026604">
    <property type="protein sequence ID" value="AWB68142.1"/>
    <property type="molecule type" value="Genomic_DNA"/>
</dbReference>
<accession>A0A2S0VVE2</accession>
<keyword evidence="1 7" id="KW-0444">Lipid biosynthesis</keyword>
<comment type="function">
    <text evidence="7">Catalyzes the N-acylation of UDP-3-O-acylglucosamine using 3-hydroxyacyl-ACP as the acyl donor. Is involved in the biosynthesis of lipid A, a phosphorylated glycolipid that anchors the lipopolysaccharide to the outer membrane of the cell.</text>
</comment>
<gene>
    <name evidence="7 9" type="primary">lpxD</name>
    <name evidence="9" type="ORF">C2869_17720</name>
</gene>
<sequence>MKTISLAELAQRIGATLQGDGEQQINGVAGIPEADAEKVTFLNDKKYAKQLASCQAAAVILKPEFAELYQGSCLLADNPYLAYALAAQVLDTTPNIANGIASDAFIHESAQIDPTANIASGATVCAGAVVGAGSQIASGAYIGENTEVGKGCKIYANATLYHNCQLGDDCIIHSGAVIGSDGFGFANDKGQWVKIPQVGRVVIEDNVEIGSNTSIDRGTIKDTLIRQGVKIDNLVHIAHNVEVDENTAIAGGVIMAGSTYIGKRCTLAGGVALNGHIQLADDVHVTGFSMVTKSLPEAGVYSSGQPATTNKEWRRNTVKLRQVESLFDRVKELEKQLAELKTSED</sequence>
<evidence type="ECO:0000259" key="8">
    <source>
        <dbReference type="Pfam" id="PF04613"/>
    </source>
</evidence>
<dbReference type="Gene3D" id="2.160.10.10">
    <property type="entry name" value="Hexapeptide repeat proteins"/>
    <property type="match status" value="1"/>
</dbReference>
<dbReference type="RefSeq" id="WP_108604207.1">
    <property type="nucleotide sequence ID" value="NZ_CP026604.1"/>
</dbReference>
<keyword evidence="5 7" id="KW-0443">Lipid metabolism</keyword>
<dbReference type="EC" id="2.3.1.191" evidence="7"/>
<keyword evidence="3 7" id="KW-0808">Transferase</keyword>
<dbReference type="Gene3D" id="3.40.1390.10">
    <property type="entry name" value="MurE/MurF, N-terminal domain"/>
    <property type="match status" value="1"/>
</dbReference>
<feature type="domain" description="UDP-3-O-[3-hydroxymyristoyl] glucosamine N-acyltransferase non-repeat region" evidence="8">
    <location>
        <begin position="23"/>
        <end position="88"/>
    </location>
</feature>
<evidence type="ECO:0000256" key="6">
    <source>
        <dbReference type="ARBA" id="ARBA00023315"/>
    </source>
</evidence>
<dbReference type="PANTHER" id="PTHR43378:SF2">
    <property type="entry name" value="UDP-3-O-ACYLGLUCOSAMINE N-ACYLTRANSFERASE 1, MITOCHONDRIAL-RELATED"/>
    <property type="match status" value="1"/>
</dbReference>
<evidence type="ECO:0000256" key="3">
    <source>
        <dbReference type="ARBA" id="ARBA00022679"/>
    </source>
</evidence>
<dbReference type="OrthoDB" id="9784739at2"/>
<dbReference type="Pfam" id="PF00132">
    <property type="entry name" value="Hexapep"/>
    <property type="match status" value="1"/>
</dbReference>
<evidence type="ECO:0000313" key="10">
    <source>
        <dbReference type="Proteomes" id="UP000244441"/>
    </source>
</evidence>
<dbReference type="Gene3D" id="1.20.5.170">
    <property type="match status" value="1"/>
</dbReference>
<dbReference type="CDD" id="cd03352">
    <property type="entry name" value="LbH_LpxD"/>
    <property type="match status" value="1"/>
</dbReference>
<dbReference type="NCBIfam" id="TIGR01853">
    <property type="entry name" value="lipid_A_lpxD"/>
    <property type="match status" value="1"/>
</dbReference>
<comment type="catalytic activity">
    <reaction evidence="7">
        <text>a UDP-3-O-[(3R)-3-hydroxyacyl]-alpha-D-glucosamine + a (3R)-hydroxyacyl-[ACP] = a UDP-2-N,3-O-bis[(3R)-3-hydroxyacyl]-alpha-D-glucosamine + holo-[ACP] + H(+)</text>
        <dbReference type="Rhea" id="RHEA:53836"/>
        <dbReference type="Rhea" id="RHEA-COMP:9685"/>
        <dbReference type="Rhea" id="RHEA-COMP:9945"/>
        <dbReference type="ChEBI" id="CHEBI:15378"/>
        <dbReference type="ChEBI" id="CHEBI:64479"/>
        <dbReference type="ChEBI" id="CHEBI:78827"/>
        <dbReference type="ChEBI" id="CHEBI:137740"/>
        <dbReference type="ChEBI" id="CHEBI:137748"/>
        <dbReference type="EC" id="2.3.1.191"/>
    </reaction>
</comment>
<evidence type="ECO:0000313" key="9">
    <source>
        <dbReference type="EMBL" id="AWB68142.1"/>
    </source>
</evidence>
<dbReference type="GO" id="GO:0009245">
    <property type="term" value="P:lipid A biosynthetic process"/>
    <property type="evidence" value="ECO:0007669"/>
    <property type="project" value="UniProtKB-UniRule"/>
</dbReference>
<dbReference type="GO" id="GO:0103118">
    <property type="term" value="F:UDP-3-O-[(3R)-3-hydroxyacyl]-glucosamine N-acyltransferase activity"/>
    <property type="evidence" value="ECO:0007669"/>
    <property type="project" value="UniProtKB-EC"/>
</dbReference>
<dbReference type="GO" id="GO:0016410">
    <property type="term" value="F:N-acyltransferase activity"/>
    <property type="evidence" value="ECO:0007669"/>
    <property type="project" value="InterPro"/>
</dbReference>